<keyword evidence="1" id="KW-0614">Plasmid</keyword>
<evidence type="ECO:0000313" key="2">
    <source>
        <dbReference type="Proteomes" id="UP001432360"/>
    </source>
</evidence>
<dbReference type="RefSeq" id="WP_331376540.1">
    <property type="nucleotide sequence ID" value="NZ_CP133152.1"/>
</dbReference>
<evidence type="ECO:0000313" key="1">
    <source>
        <dbReference type="EMBL" id="WVT07521.1"/>
    </source>
</evidence>
<sequence>MLQHFEWLHLLSLNRLRFKETCSGRGQAEKRQQWQKPPANEHFYSARAAFMTRKGRCNTLSCGKRAAGDRQAGFPSPHWAGNEDVCAHCNSRRQSRGSLPSSSSFPSAFPHCRHFSMPAMAIKDVLPPRVLAT</sequence>
<proteinExistence type="predicted"/>
<protein>
    <submittedName>
        <fullName evidence="1">Uncharacterized protein</fullName>
    </submittedName>
</protein>
<keyword evidence="2" id="KW-1185">Reference proteome</keyword>
<reference evidence="1" key="1">
    <citation type="submission" date="2023-08" db="EMBL/GenBank/DDBJ databases">
        <title>Complete genome sequence of Sinorhizobium chiapanecum ITTG S70 isolated from Acaciella angustissima nodules in Chiapas-Mexico.</title>
        <authorList>
            <person name="Rincon-Rosales R."/>
            <person name="Rogel M.A."/>
            <person name="Rincon-Medina C.I."/>
            <person name="Guerrero G."/>
            <person name="Manzano-Gomez L.A."/>
            <person name="Lopez-Lopez A."/>
            <person name="Rincon Molina F.A."/>
            <person name="Martinez-Romero E."/>
        </authorList>
    </citation>
    <scope>NUCLEOTIDE SEQUENCE</scope>
    <source>
        <strain evidence="1">ITTG S70</strain>
        <plasmid evidence="1">pSchITTGS70d</plasmid>
    </source>
</reference>
<geneLocation type="plasmid" evidence="1 2">
    <name>pSchITTGS70d</name>
</geneLocation>
<name>A0ABZ2BJV4_9HYPH</name>
<organism evidence="1 2">
    <name type="scientific">Sinorhizobium chiapasense</name>
    <dbReference type="NCBI Taxonomy" id="501572"/>
    <lineage>
        <taxon>Bacteria</taxon>
        <taxon>Pseudomonadati</taxon>
        <taxon>Pseudomonadota</taxon>
        <taxon>Alphaproteobacteria</taxon>
        <taxon>Hyphomicrobiales</taxon>
        <taxon>Rhizobiaceae</taxon>
        <taxon>Sinorhizobium/Ensifer group</taxon>
        <taxon>Sinorhizobium</taxon>
    </lineage>
</organism>
<dbReference type="Proteomes" id="UP001432360">
    <property type="component" value="Plasmid pSchITTGS70d"/>
</dbReference>
<gene>
    <name evidence="1" type="ORF">RB548_25445</name>
</gene>
<dbReference type="EMBL" id="CP133152">
    <property type="protein sequence ID" value="WVT07521.1"/>
    <property type="molecule type" value="Genomic_DNA"/>
</dbReference>
<accession>A0ABZ2BJV4</accession>